<reference evidence="2 3" key="1">
    <citation type="submission" date="2018-06" db="EMBL/GenBank/DDBJ databases">
        <title>Draft Whole-Genome Sequence of the purple photosynthetic bacterium Rhodospeudomonas palustris XCP.</title>
        <authorList>
            <person name="Rayyan A."/>
            <person name="Meyer T.E."/>
            <person name="Kyndt J.A."/>
        </authorList>
    </citation>
    <scope>NUCLEOTIDE SEQUENCE [LARGE SCALE GENOMIC DNA]</scope>
    <source>
        <strain evidence="2 3">XCP</strain>
    </source>
</reference>
<evidence type="ECO:0000313" key="3">
    <source>
        <dbReference type="Proteomes" id="UP000248134"/>
    </source>
</evidence>
<feature type="transmembrane region" description="Helical" evidence="1">
    <location>
        <begin position="6"/>
        <end position="24"/>
    </location>
</feature>
<dbReference type="NCBIfam" id="TIGR02115">
    <property type="entry name" value="potass_kdpF"/>
    <property type="match status" value="1"/>
</dbReference>
<sequence length="29" mass="3133">MPFELSLAAAVSAGLLIYLVVALLRPEKF</sequence>
<protein>
    <submittedName>
        <fullName evidence="2">K(+)-transporting ATPase subunit F</fullName>
    </submittedName>
</protein>
<accession>A0A323UGR9</accession>
<proteinExistence type="predicted"/>
<keyword evidence="1" id="KW-1133">Transmembrane helix</keyword>
<dbReference type="InterPro" id="IPR011726">
    <property type="entry name" value="KdpF"/>
</dbReference>
<keyword evidence="1" id="KW-0812">Transmembrane</keyword>
<organism evidence="2 3">
    <name type="scientific">Rhodopseudomonas palustris</name>
    <dbReference type="NCBI Taxonomy" id="1076"/>
    <lineage>
        <taxon>Bacteria</taxon>
        <taxon>Pseudomonadati</taxon>
        <taxon>Pseudomonadota</taxon>
        <taxon>Alphaproteobacteria</taxon>
        <taxon>Hyphomicrobiales</taxon>
        <taxon>Nitrobacteraceae</taxon>
        <taxon>Rhodopseudomonas</taxon>
    </lineage>
</organism>
<dbReference type="EMBL" id="QKQS01000023">
    <property type="protein sequence ID" value="PZA11559.1"/>
    <property type="molecule type" value="Genomic_DNA"/>
</dbReference>
<gene>
    <name evidence="2" type="primary">kdpF</name>
    <name evidence="2" type="ORF">DNX69_15360</name>
</gene>
<dbReference type="Pfam" id="PF09604">
    <property type="entry name" value="Potass_KdpF"/>
    <property type="match status" value="1"/>
</dbReference>
<comment type="caution">
    <text evidence="2">The sequence shown here is derived from an EMBL/GenBank/DDBJ whole genome shotgun (WGS) entry which is preliminary data.</text>
</comment>
<evidence type="ECO:0000256" key="1">
    <source>
        <dbReference type="SAM" id="Phobius"/>
    </source>
</evidence>
<dbReference type="Proteomes" id="UP000248134">
    <property type="component" value="Unassembled WGS sequence"/>
</dbReference>
<dbReference type="GO" id="GO:0008556">
    <property type="term" value="F:P-type potassium transmembrane transporter activity"/>
    <property type="evidence" value="ECO:0007669"/>
    <property type="project" value="InterPro"/>
</dbReference>
<name>A0A323UGR9_RHOPL</name>
<dbReference type="AlphaFoldDB" id="A0A323UGR9"/>
<keyword evidence="1" id="KW-0472">Membrane</keyword>
<dbReference type="RefSeq" id="WP_110787645.1">
    <property type="nucleotide sequence ID" value="NZ_QKQS01000023.1"/>
</dbReference>
<evidence type="ECO:0000313" key="2">
    <source>
        <dbReference type="EMBL" id="PZA11559.1"/>
    </source>
</evidence>
<dbReference type="GO" id="GO:0005886">
    <property type="term" value="C:plasma membrane"/>
    <property type="evidence" value="ECO:0007669"/>
    <property type="project" value="InterPro"/>
</dbReference>